<evidence type="ECO:0000313" key="5">
    <source>
        <dbReference type="Proteomes" id="UP001300012"/>
    </source>
</evidence>
<evidence type="ECO:0000259" key="3">
    <source>
        <dbReference type="PROSITE" id="PS51462"/>
    </source>
</evidence>
<dbReference type="InterPro" id="IPR015797">
    <property type="entry name" value="NUDIX_hydrolase-like_dom_sf"/>
</dbReference>
<dbReference type="PANTHER" id="PTHR43046:SF14">
    <property type="entry name" value="MUTT_NUDIX FAMILY PROTEIN"/>
    <property type="match status" value="1"/>
</dbReference>
<protein>
    <submittedName>
        <fullName evidence="4">NUDIX domain-containing protein</fullName>
    </submittedName>
</protein>
<sequence>MERTADAAGCTIFDKSGRILLVHQVYGKKKWALPGGVVENGESSWEAAVRECREEIQIEVTDMSLSGLYFLSHRNAYVFIFRANSFSGIPTPDGIEIDEYAYFDLHDLPKPMSNFTIQRIQDAALFEKNVYMREQHVNTYVIE</sequence>
<evidence type="ECO:0000256" key="2">
    <source>
        <dbReference type="ARBA" id="ARBA00022801"/>
    </source>
</evidence>
<keyword evidence="2" id="KW-0378">Hydrolase</keyword>
<dbReference type="EMBL" id="JANQBD010000002">
    <property type="protein sequence ID" value="MCR8630362.1"/>
    <property type="molecule type" value="Genomic_DNA"/>
</dbReference>
<dbReference type="Proteomes" id="UP001300012">
    <property type="component" value="Unassembled WGS sequence"/>
</dbReference>
<dbReference type="Gene3D" id="3.90.79.10">
    <property type="entry name" value="Nucleoside Triphosphate Pyrophosphohydrolase"/>
    <property type="match status" value="1"/>
</dbReference>
<keyword evidence="5" id="KW-1185">Reference proteome</keyword>
<comment type="caution">
    <text evidence="4">The sequence shown here is derived from an EMBL/GenBank/DDBJ whole genome shotgun (WGS) entry which is preliminary data.</text>
</comment>
<dbReference type="Pfam" id="PF00293">
    <property type="entry name" value="NUDIX"/>
    <property type="match status" value="1"/>
</dbReference>
<dbReference type="RefSeq" id="WP_258211977.1">
    <property type="nucleotide sequence ID" value="NZ_JANQBD010000002.1"/>
</dbReference>
<accession>A0ABT1YB04</accession>
<dbReference type="SUPFAM" id="SSF55811">
    <property type="entry name" value="Nudix"/>
    <property type="match status" value="1"/>
</dbReference>
<comment type="cofactor">
    <cofactor evidence="1">
        <name>Mg(2+)</name>
        <dbReference type="ChEBI" id="CHEBI:18420"/>
    </cofactor>
</comment>
<dbReference type="InterPro" id="IPR000086">
    <property type="entry name" value="NUDIX_hydrolase_dom"/>
</dbReference>
<name>A0ABT1YB04_9BACL</name>
<evidence type="ECO:0000256" key="1">
    <source>
        <dbReference type="ARBA" id="ARBA00001946"/>
    </source>
</evidence>
<proteinExistence type="predicted"/>
<feature type="domain" description="Nudix hydrolase" evidence="3">
    <location>
        <begin position="3"/>
        <end position="125"/>
    </location>
</feature>
<dbReference type="PANTHER" id="PTHR43046">
    <property type="entry name" value="GDP-MANNOSE MANNOSYL HYDROLASE"/>
    <property type="match status" value="1"/>
</dbReference>
<evidence type="ECO:0000313" key="4">
    <source>
        <dbReference type="EMBL" id="MCR8630362.1"/>
    </source>
</evidence>
<dbReference type="PROSITE" id="PS51462">
    <property type="entry name" value="NUDIX"/>
    <property type="match status" value="1"/>
</dbReference>
<gene>
    <name evidence="4" type="ORF">NV381_04000</name>
</gene>
<organism evidence="4 5">
    <name type="scientific">Paenibacillus radicis</name>
    <name type="common">ex Xue et al. 2023</name>
    <dbReference type="NCBI Taxonomy" id="2972489"/>
    <lineage>
        <taxon>Bacteria</taxon>
        <taxon>Bacillati</taxon>
        <taxon>Bacillota</taxon>
        <taxon>Bacilli</taxon>
        <taxon>Bacillales</taxon>
        <taxon>Paenibacillaceae</taxon>
        <taxon>Paenibacillus</taxon>
    </lineage>
</organism>
<reference evidence="4 5" key="1">
    <citation type="submission" date="2022-08" db="EMBL/GenBank/DDBJ databases">
        <title>Paenibacillus endoradicis sp. nov., Paenibacillus radicibacter sp. nov and Paenibacillus pararadicis sp. nov., three cold-adapted plant growth-promoting bacteria isolated from root of Larix gmelinii in Great Khingan.</title>
        <authorList>
            <person name="Xue H."/>
        </authorList>
    </citation>
    <scope>NUCLEOTIDE SEQUENCE [LARGE SCALE GENOMIC DNA]</scope>
    <source>
        <strain evidence="4 5">N5-1-1-5</strain>
    </source>
</reference>